<feature type="domain" description="Flagellin N-terminal" evidence="4">
    <location>
        <begin position="4"/>
        <end position="140"/>
    </location>
</feature>
<dbReference type="KEGG" id="pspw:BJG93_13205"/>
<evidence type="ECO:0000313" key="8">
    <source>
        <dbReference type="Proteomes" id="UP000179860"/>
    </source>
</evidence>
<dbReference type="InterPro" id="IPR042187">
    <property type="entry name" value="Flagellin_C_sub2"/>
</dbReference>
<name>A0A1I9YIW8_9BURK</name>
<dbReference type="InterPro" id="IPR046358">
    <property type="entry name" value="Flagellin_C"/>
</dbReference>
<dbReference type="RefSeq" id="WP_027199226.1">
    <property type="nucleotide sequence ID" value="NZ_CP017561.2"/>
</dbReference>
<dbReference type="AlphaFoldDB" id="A0A1I9YIW8"/>
<reference evidence="7" key="2">
    <citation type="submission" date="2021-06" db="EMBL/GenBank/DDBJ databases">
        <authorList>
            <person name="Rogers T.H."/>
            <person name="Ramsay J.P."/>
            <person name="Wang P."/>
            <person name="Terpolilli J."/>
        </authorList>
    </citation>
    <scope>NUCLEOTIDE SEQUENCE</scope>
    <source>
        <strain evidence="7">WSM5005</strain>
    </source>
</reference>
<dbReference type="GO" id="GO:0005576">
    <property type="term" value="C:extracellular region"/>
    <property type="evidence" value="ECO:0007669"/>
    <property type="project" value="UniProtKB-SubCell"/>
</dbReference>
<dbReference type="InterPro" id="IPR001492">
    <property type="entry name" value="Flagellin"/>
</dbReference>
<dbReference type="EMBL" id="CP017561">
    <property type="protein sequence ID" value="APA86251.1"/>
    <property type="molecule type" value="Genomic_DNA"/>
</dbReference>
<gene>
    <name evidence="7" type="ORF">BJG93_13205</name>
</gene>
<dbReference type="STRING" id="754502.BJG93_13205"/>
<dbReference type="Pfam" id="PF00669">
    <property type="entry name" value="Flagellin_N"/>
    <property type="match status" value="1"/>
</dbReference>
<dbReference type="SUPFAM" id="SSF64518">
    <property type="entry name" value="Phase 1 flagellin"/>
    <property type="match status" value="1"/>
</dbReference>
<evidence type="ECO:0000256" key="3">
    <source>
        <dbReference type="RuleBase" id="RU362073"/>
    </source>
</evidence>
<dbReference type="Pfam" id="PF00700">
    <property type="entry name" value="Flagellin_C"/>
    <property type="match status" value="1"/>
</dbReference>
<dbReference type="Gene3D" id="6.10.10.10">
    <property type="entry name" value="Flagellar export chaperone, C-terminal domain"/>
    <property type="match status" value="1"/>
</dbReference>
<dbReference type="Pfam" id="PF12613">
    <property type="entry name" value="FliC_D2"/>
    <property type="match status" value="1"/>
</dbReference>
<sequence length="483" mass="47532">MLSINSNINSLTAQQNLTGSGSALSQAITRLSSGKRINSAADDAAGLAISTTLQTAINGLNQGVSNANDGVSMVQTASTGLSQITQSLQTIRSLANEAAGGSLSASNQAALQQEVAQQIAEVNRLASQTTYNGINLLNGTAGLINVQVGSNVGQTISVNLSQGVSAASLGAGPVQAGNTLGTITGLDLNANGTANSAGGTGAITQINILSNGTGGFTFTDQNNQVLSSATSNALFSVTGSASGISTISLSSGAGNGLLQSNELTSINQAFSAGGGSAAAAGTVLGVFSGLNLNATNGSAATAGISNAITSITVESNGSGGFEYVDQNGNQLSSTAAQNLFTSSSTGISAFNGAQTTIGSTTAAQTAGSSLATVNTDNVPTSVANINVSTTAGANLAMESVDNALATINNIQATLGAAQNRLTGIATSQQAESTDLSSAHSQITDADFAQETANMSKAQVLQQAGISVLAQANSQAQQVLKLLQ</sequence>
<feature type="domain" description="Flagellin C-terminal" evidence="5">
    <location>
        <begin position="397"/>
        <end position="482"/>
    </location>
</feature>
<keyword evidence="7" id="KW-0966">Cell projection</keyword>
<keyword evidence="3" id="KW-0964">Secreted</keyword>
<evidence type="ECO:0000256" key="1">
    <source>
        <dbReference type="ARBA" id="ARBA00005709"/>
    </source>
</evidence>
<evidence type="ECO:0000259" key="6">
    <source>
        <dbReference type="Pfam" id="PF12613"/>
    </source>
</evidence>
<dbReference type="InterPro" id="IPR022578">
    <property type="entry name" value="Flagellin_D2_dom"/>
</dbReference>
<evidence type="ECO:0000259" key="5">
    <source>
        <dbReference type="Pfam" id="PF00700"/>
    </source>
</evidence>
<dbReference type="PRINTS" id="PR00207">
    <property type="entry name" value="FLAGELLIN"/>
</dbReference>
<accession>A0A1I9YIW8</accession>
<dbReference type="Gene3D" id="2.30.220.10">
    <property type="entry name" value="f41 fragment of flagellin, C-terminal domain"/>
    <property type="match status" value="1"/>
</dbReference>
<keyword evidence="2 3" id="KW-0975">Bacterial flagellum</keyword>
<dbReference type="GO" id="GO:0009288">
    <property type="term" value="C:bacterial-type flagellum"/>
    <property type="evidence" value="ECO:0007669"/>
    <property type="project" value="UniProtKB-SubCell"/>
</dbReference>
<dbReference type="Gene3D" id="6.10.280.190">
    <property type="match status" value="1"/>
</dbReference>
<evidence type="ECO:0000259" key="4">
    <source>
        <dbReference type="Pfam" id="PF00669"/>
    </source>
</evidence>
<dbReference type="PANTHER" id="PTHR42792:SF2">
    <property type="entry name" value="FLAGELLIN"/>
    <property type="match status" value="1"/>
</dbReference>
<keyword evidence="7" id="KW-0282">Flagellum</keyword>
<protein>
    <recommendedName>
        <fullName evidence="3">Flagellin</fullName>
    </recommendedName>
</protein>
<dbReference type="OrthoDB" id="9796789at2"/>
<comment type="similarity">
    <text evidence="1 3">Belongs to the bacterial flagellin family.</text>
</comment>
<organism evidence="7 8">
    <name type="scientific">Paraburkholderia sprentiae WSM5005</name>
    <dbReference type="NCBI Taxonomy" id="754502"/>
    <lineage>
        <taxon>Bacteria</taxon>
        <taxon>Pseudomonadati</taxon>
        <taxon>Pseudomonadota</taxon>
        <taxon>Betaproteobacteria</taxon>
        <taxon>Burkholderiales</taxon>
        <taxon>Burkholderiaceae</taxon>
        <taxon>Paraburkholderia</taxon>
    </lineage>
</organism>
<dbReference type="Gene3D" id="1.20.1330.10">
    <property type="entry name" value="f41 fragment of flagellin, N-terminal domain"/>
    <property type="match status" value="1"/>
</dbReference>
<keyword evidence="7" id="KW-0969">Cilium</keyword>
<keyword evidence="8" id="KW-1185">Reference proteome</keyword>
<proteinExistence type="inferred from homology"/>
<dbReference type="Gene3D" id="2.170.280.10">
    <property type="entry name" value="f41 fragment of flagellin, middle domain"/>
    <property type="match status" value="1"/>
</dbReference>
<dbReference type="PANTHER" id="PTHR42792">
    <property type="entry name" value="FLAGELLIN"/>
    <property type="match status" value="1"/>
</dbReference>
<dbReference type="Proteomes" id="UP000179860">
    <property type="component" value="Chromosome 1"/>
</dbReference>
<dbReference type="GO" id="GO:0005198">
    <property type="term" value="F:structural molecule activity"/>
    <property type="evidence" value="ECO:0007669"/>
    <property type="project" value="UniProtKB-UniRule"/>
</dbReference>
<dbReference type="InterPro" id="IPR001029">
    <property type="entry name" value="Flagellin_N"/>
</dbReference>
<evidence type="ECO:0000256" key="2">
    <source>
        <dbReference type="ARBA" id="ARBA00023143"/>
    </source>
</evidence>
<feature type="domain" description="Flagellin D2" evidence="6">
    <location>
        <begin position="172"/>
        <end position="248"/>
    </location>
</feature>
<comment type="function">
    <text evidence="3">Flagellin is the subunit protein which polymerizes to form the filaments of bacterial flagella.</text>
</comment>
<comment type="subcellular location">
    <subcellularLocation>
        <location evidence="3">Secreted</location>
    </subcellularLocation>
    <subcellularLocation>
        <location evidence="3">Bacterial flagellum</location>
    </subcellularLocation>
</comment>
<evidence type="ECO:0000313" key="7">
    <source>
        <dbReference type="EMBL" id="APA86251.1"/>
    </source>
</evidence>
<reference evidence="7" key="1">
    <citation type="submission" date="2016-09" db="EMBL/GenBank/DDBJ databases">
        <title>The Complete Genome of Burkholderia sprentiae wsm5005.</title>
        <authorList>
            <person name="De Meyer S."/>
            <person name="Wang P."/>
            <person name="Terpolilli J."/>
        </authorList>
    </citation>
    <scope>NUCLEOTIDE SEQUENCE [LARGE SCALE GENOMIC DNA]</scope>
    <source>
        <strain evidence="7">WSM5005</strain>
    </source>
</reference>